<gene>
    <name evidence="1" type="ORF">CIG75_02305</name>
</gene>
<dbReference type="KEGG" id="tab:CIG75_02305"/>
<dbReference type="Proteomes" id="UP000214688">
    <property type="component" value="Chromosome"/>
</dbReference>
<sequence length="67" mass="7299">MTKIWNRVCIIAIFILGLFLVGTLGVNTNFSAYIEGPGPMSSKKVSYEPGPGPMSIEYVAYIEGEAR</sequence>
<evidence type="ECO:0000313" key="1">
    <source>
        <dbReference type="EMBL" id="ASS73923.1"/>
    </source>
</evidence>
<dbReference type="AlphaFoldDB" id="A0A223CXU5"/>
<dbReference type="RefSeq" id="WP_094235183.1">
    <property type="nucleotide sequence ID" value="NZ_CP022657.1"/>
</dbReference>
<accession>A0A223CXU5</accession>
<protein>
    <submittedName>
        <fullName evidence="1">Uncharacterized protein</fullName>
    </submittedName>
</protein>
<proteinExistence type="predicted"/>
<organism evidence="1 2">
    <name type="scientific">Tumebacillus algifaecis</name>
    <dbReference type="NCBI Taxonomy" id="1214604"/>
    <lineage>
        <taxon>Bacteria</taxon>
        <taxon>Bacillati</taxon>
        <taxon>Bacillota</taxon>
        <taxon>Bacilli</taxon>
        <taxon>Bacillales</taxon>
        <taxon>Alicyclobacillaceae</taxon>
        <taxon>Tumebacillus</taxon>
    </lineage>
</organism>
<dbReference type="EMBL" id="CP022657">
    <property type="protein sequence ID" value="ASS73923.1"/>
    <property type="molecule type" value="Genomic_DNA"/>
</dbReference>
<name>A0A223CXU5_9BACL</name>
<keyword evidence="2" id="KW-1185">Reference proteome</keyword>
<reference evidence="1 2" key="1">
    <citation type="journal article" date="2015" name="Int. J. Syst. Evol. Microbiol.">
        <title>Tumebacillus algifaecis sp. nov., isolated from decomposing algal scum.</title>
        <authorList>
            <person name="Wu Y.F."/>
            <person name="Zhang B."/>
            <person name="Xing P."/>
            <person name="Wu Q.L."/>
            <person name="Liu S.J."/>
        </authorList>
    </citation>
    <scope>NUCLEOTIDE SEQUENCE [LARGE SCALE GENOMIC DNA]</scope>
    <source>
        <strain evidence="1 2">THMBR28</strain>
    </source>
</reference>
<evidence type="ECO:0000313" key="2">
    <source>
        <dbReference type="Proteomes" id="UP000214688"/>
    </source>
</evidence>